<evidence type="ECO:0000256" key="1">
    <source>
        <dbReference type="ARBA" id="ARBA00001947"/>
    </source>
</evidence>
<dbReference type="VEuPathDB" id="FungiDB:ATEG_05955"/>
<evidence type="ECO:0000256" key="4">
    <source>
        <dbReference type="ARBA" id="ARBA00022723"/>
    </source>
</evidence>
<organism evidence="8 9">
    <name type="scientific">Aspergillus terreus</name>
    <dbReference type="NCBI Taxonomy" id="33178"/>
    <lineage>
        <taxon>Eukaryota</taxon>
        <taxon>Fungi</taxon>
        <taxon>Dikarya</taxon>
        <taxon>Ascomycota</taxon>
        <taxon>Pezizomycotina</taxon>
        <taxon>Eurotiomycetes</taxon>
        <taxon>Eurotiomycetidae</taxon>
        <taxon>Eurotiales</taxon>
        <taxon>Aspergillaceae</taxon>
        <taxon>Aspergillus</taxon>
        <taxon>Aspergillus subgen. Circumdati</taxon>
    </lineage>
</organism>
<dbReference type="InterPro" id="IPR036380">
    <property type="entry name" value="Isochorismatase-like_sf"/>
</dbReference>
<dbReference type="InterPro" id="IPR036291">
    <property type="entry name" value="NAD(P)-bd_dom_sf"/>
</dbReference>
<dbReference type="Proteomes" id="UP000452235">
    <property type="component" value="Unassembled WGS sequence"/>
</dbReference>
<dbReference type="CDD" id="cd00431">
    <property type="entry name" value="cysteine_hydrolases"/>
    <property type="match status" value="1"/>
</dbReference>
<evidence type="ECO:0000256" key="7">
    <source>
        <dbReference type="RuleBase" id="RU361277"/>
    </source>
</evidence>
<dbReference type="InterPro" id="IPR011032">
    <property type="entry name" value="GroES-like_sf"/>
</dbReference>
<comment type="similarity">
    <text evidence="2">Belongs to the isochorismatase family.</text>
</comment>
<proteinExistence type="inferred from homology"/>
<evidence type="ECO:0000256" key="2">
    <source>
        <dbReference type="ARBA" id="ARBA00006336"/>
    </source>
</evidence>
<evidence type="ECO:0000256" key="5">
    <source>
        <dbReference type="ARBA" id="ARBA00022833"/>
    </source>
</evidence>
<dbReference type="Pfam" id="PF00107">
    <property type="entry name" value="ADH_zinc_N"/>
    <property type="match status" value="1"/>
</dbReference>
<keyword evidence="4 7" id="KW-0479">Metal-binding</keyword>
<dbReference type="SUPFAM" id="SSF52499">
    <property type="entry name" value="Isochorismatase-like hydrolases"/>
    <property type="match status" value="1"/>
</dbReference>
<dbReference type="Gene3D" id="3.40.50.850">
    <property type="entry name" value="Isochorismatase-like"/>
    <property type="match status" value="1"/>
</dbReference>
<dbReference type="CDD" id="cd08286">
    <property type="entry name" value="FDH_like_ADH2"/>
    <property type="match status" value="1"/>
</dbReference>
<comment type="similarity">
    <text evidence="3 7">Belongs to the zinc-containing alcohol dehydrogenase family.</text>
</comment>
<comment type="caution">
    <text evidence="8">The sequence shown here is derived from an EMBL/GenBank/DDBJ whole genome shotgun (WGS) entry which is preliminary data.</text>
</comment>
<evidence type="ECO:0000313" key="9">
    <source>
        <dbReference type="Proteomes" id="UP000452235"/>
    </source>
</evidence>
<dbReference type="EMBL" id="BLJY01000007">
    <property type="protein sequence ID" value="GFF17787.1"/>
    <property type="molecule type" value="Genomic_DNA"/>
</dbReference>
<dbReference type="AlphaFoldDB" id="A0A5M3Z4K2"/>
<protein>
    <submittedName>
        <fullName evidence="8">Alcohol dehydrogenase</fullName>
    </submittedName>
</protein>
<dbReference type="SUPFAM" id="SSF50129">
    <property type="entry name" value="GroES-like"/>
    <property type="match status" value="1"/>
</dbReference>
<evidence type="ECO:0000256" key="3">
    <source>
        <dbReference type="ARBA" id="ARBA00008072"/>
    </source>
</evidence>
<keyword evidence="5 7" id="KW-0862">Zinc</keyword>
<dbReference type="Gene3D" id="3.90.180.10">
    <property type="entry name" value="Medium-chain alcohol dehydrogenases, catalytic domain"/>
    <property type="match status" value="1"/>
</dbReference>
<dbReference type="InterPro" id="IPR013149">
    <property type="entry name" value="ADH-like_C"/>
</dbReference>
<dbReference type="SUPFAM" id="SSF51735">
    <property type="entry name" value="NAD(P)-binding Rossmann-fold domains"/>
    <property type="match status" value="1"/>
</dbReference>
<accession>A0A5M3Z4K2</accession>
<dbReference type="InterPro" id="IPR020843">
    <property type="entry name" value="ER"/>
</dbReference>
<name>A0A5M3Z4K2_ASPTE</name>
<dbReference type="GO" id="GO:0016491">
    <property type="term" value="F:oxidoreductase activity"/>
    <property type="evidence" value="ECO:0007669"/>
    <property type="project" value="UniProtKB-KW"/>
</dbReference>
<reference evidence="8 9" key="1">
    <citation type="submission" date="2020-01" db="EMBL/GenBank/DDBJ databases">
        <title>Aspergillus terreus IFO 6365 whole genome shotgun sequence.</title>
        <authorList>
            <person name="Kanamasa S."/>
            <person name="Takahashi H."/>
        </authorList>
    </citation>
    <scope>NUCLEOTIDE SEQUENCE [LARGE SCALE GENOMIC DNA]</scope>
    <source>
        <strain evidence="8 9">IFO 6365</strain>
    </source>
</reference>
<evidence type="ECO:0000256" key="6">
    <source>
        <dbReference type="ARBA" id="ARBA00023002"/>
    </source>
</evidence>
<dbReference type="SMART" id="SM00829">
    <property type="entry name" value="PKS_ER"/>
    <property type="match status" value="1"/>
</dbReference>
<dbReference type="InterPro" id="IPR013154">
    <property type="entry name" value="ADH-like_N"/>
</dbReference>
<dbReference type="PANTHER" id="PTHR42813:SF4">
    <property type="entry name" value="NADP-DEPENDENT ISOPROPANOL DEHYDROGENASE"/>
    <property type="match status" value="1"/>
</dbReference>
<dbReference type="Pfam" id="PF00857">
    <property type="entry name" value="Isochorismatase"/>
    <property type="match status" value="1"/>
</dbReference>
<dbReference type="PROSITE" id="PS00059">
    <property type="entry name" value="ADH_ZINC"/>
    <property type="match status" value="1"/>
</dbReference>
<comment type="cofactor">
    <cofactor evidence="1 7">
        <name>Zn(2+)</name>
        <dbReference type="ChEBI" id="CHEBI:29105"/>
    </cofactor>
</comment>
<keyword evidence="6" id="KW-0560">Oxidoreductase</keyword>
<dbReference type="InterPro" id="IPR002328">
    <property type="entry name" value="ADH_Zn_CS"/>
</dbReference>
<dbReference type="PANTHER" id="PTHR42813">
    <property type="entry name" value="ZINC-TYPE ALCOHOL DEHYDROGENASE-LIKE"/>
    <property type="match status" value="1"/>
</dbReference>
<dbReference type="GO" id="GO:0008270">
    <property type="term" value="F:zinc ion binding"/>
    <property type="evidence" value="ECO:0007669"/>
    <property type="project" value="InterPro"/>
</dbReference>
<dbReference type="OrthoDB" id="442947at2759"/>
<evidence type="ECO:0000313" key="8">
    <source>
        <dbReference type="EMBL" id="GFF17787.1"/>
    </source>
</evidence>
<dbReference type="Gene3D" id="3.40.50.720">
    <property type="entry name" value="NAD(P)-binding Rossmann-like Domain"/>
    <property type="match status" value="1"/>
</dbReference>
<dbReference type="Pfam" id="PF08240">
    <property type="entry name" value="ADH_N"/>
    <property type="match status" value="1"/>
</dbReference>
<gene>
    <name evidence="8" type="ORF">ATEIFO6365_0007033600</name>
</gene>
<sequence length="570" mass="60387">MPVLSTPSEPPSQMKAVVFKDIGTIEAVDRPKPQIQHPTDAIVKVLHTSICGTDLHIMRGHVPTCVPGRILGHEGVGVVDALGSGVSNLQVGDCVLISCISACGTCKRCRAGMTSHCTTGGWILGHTIDGTQAEYVRVPHAGFSLYVLPPSVDAQAAVALSDAFPTAYECAILPGNLRPGCTIAVVGAGPVGLAVLVLAKRLFAPRNVVLVGKGEHRLQAGRTLGADHALSSALGNEQIIEQALAVNDGEGFDVVVECVGIPETFDLCQKLLGLGGVLTNVGVHGTKADLHLQDLWAKNICNRLVDTTTLGDLVNLVQKEKIDPGLLISHRFAFSDIMRAYDTFKAGSSRDVLKVVITTVTAMFNTTDESSPGYYGATKTALLLLDFHSLFIQKAGGQNAAAALKVAAEMRTWAKSQGIWIIHALIDTNAPPYPTCKDSNRLLAIVASMRASGGEEAPELRPDSEHDHIFLRRPGYASALKAPVLEEFLREKGIKSLVLTGLSTSGCVMRTAVAATDAEFVVTVLSDGCADGDQSVHDLMLGKVLNNRSYVCTAAEFRNGFLNAMKLKSG</sequence>
<dbReference type="InterPro" id="IPR000868">
    <property type="entry name" value="Isochorismatase-like_dom"/>
</dbReference>
<keyword evidence="9" id="KW-1185">Reference proteome</keyword>